<organism evidence="2 3">
    <name type="scientific">Euphydryas editha</name>
    <name type="common">Edith's checkerspot</name>
    <dbReference type="NCBI Taxonomy" id="104508"/>
    <lineage>
        <taxon>Eukaryota</taxon>
        <taxon>Metazoa</taxon>
        <taxon>Ecdysozoa</taxon>
        <taxon>Arthropoda</taxon>
        <taxon>Hexapoda</taxon>
        <taxon>Insecta</taxon>
        <taxon>Pterygota</taxon>
        <taxon>Neoptera</taxon>
        <taxon>Endopterygota</taxon>
        <taxon>Lepidoptera</taxon>
        <taxon>Glossata</taxon>
        <taxon>Ditrysia</taxon>
        <taxon>Papilionoidea</taxon>
        <taxon>Nymphalidae</taxon>
        <taxon>Nymphalinae</taxon>
        <taxon>Euphydryas</taxon>
    </lineage>
</organism>
<accession>A0AAU9V147</accession>
<evidence type="ECO:0000256" key="1">
    <source>
        <dbReference type="SAM" id="MobiDB-lite"/>
    </source>
</evidence>
<sequence length="79" mass="9061">MDKIEDSEKNADISDSAYNNHCNNNQKKRSSVAAVKQLVQFYMVTLQLLRRQKLLINLMELIEVSNAYAKRIIAITAFS</sequence>
<dbReference type="Proteomes" id="UP001153954">
    <property type="component" value="Unassembled WGS sequence"/>
</dbReference>
<evidence type="ECO:0000313" key="3">
    <source>
        <dbReference type="Proteomes" id="UP001153954"/>
    </source>
</evidence>
<proteinExistence type="predicted"/>
<protein>
    <submittedName>
        <fullName evidence="2">Uncharacterized protein</fullName>
    </submittedName>
</protein>
<feature type="compositionally biased region" description="Polar residues" evidence="1">
    <location>
        <begin position="16"/>
        <end position="25"/>
    </location>
</feature>
<name>A0AAU9V147_EUPED</name>
<gene>
    <name evidence="2" type="ORF">EEDITHA_LOCUS18245</name>
</gene>
<feature type="region of interest" description="Disordered" evidence="1">
    <location>
        <begin position="1"/>
        <end position="26"/>
    </location>
</feature>
<keyword evidence="3" id="KW-1185">Reference proteome</keyword>
<evidence type="ECO:0000313" key="2">
    <source>
        <dbReference type="EMBL" id="CAH2103777.1"/>
    </source>
</evidence>
<feature type="compositionally biased region" description="Basic and acidic residues" evidence="1">
    <location>
        <begin position="1"/>
        <end position="12"/>
    </location>
</feature>
<comment type="caution">
    <text evidence="2">The sequence shown here is derived from an EMBL/GenBank/DDBJ whole genome shotgun (WGS) entry which is preliminary data.</text>
</comment>
<reference evidence="2" key="1">
    <citation type="submission" date="2022-03" db="EMBL/GenBank/DDBJ databases">
        <authorList>
            <person name="Tunstrom K."/>
        </authorList>
    </citation>
    <scope>NUCLEOTIDE SEQUENCE</scope>
</reference>
<dbReference type="EMBL" id="CAKOGL010000026">
    <property type="protein sequence ID" value="CAH2103777.1"/>
    <property type="molecule type" value="Genomic_DNA"/>
</dbReference>
<dbReference type="AlphaFoldDB" id="A0AAU9V147"/>